<comment type="cofactor">
    <cofactor evidence="1">
        <name>FAD</name>
        <dbReference type="ChEBI" id="CHEBI:57692"/>
    </cofactor>
</comment>
<evidence type="ECO:0000313" key="8">
    <source>
        <dbReference type="Proteomes" id="UP000494165"/>
    </source>
</evidence>
<dbReference type="Gene3D" id="3.30.9.10">
    <property type="entry name" value="D-Amino Acid Oxidase, subunit A, domain 2"/>
    <property type="match status" value="1"/>
</dbReference>
<dbReference type="PANTHER" id="PTHR10961:SF46">
    <property type="entry name" value="PEROXISOMAL SARCOSINE OXIDASE"/>
    <property type="match status" value="1"/>
</dbReference>
<feature type="domain" description="FAD dependent oxidoreductase" evidence="6">
    <location>
        <begin position="5"/>
        <end position="367"/>
    </location>
</feature>
<name>A0A8S1DXT6_9INSE</name>
<evidence type="ECO:0000256" key="5">
    <source>
        <dbReference type="ARBA" id="ARBA00023002"/>
    </source>
</evidence>
<comment type="similarity">
    <text evidence="2">Belongs to the MSOX/MTOX family.</text>
</comment>
<dbReference type="SUPFAM" id="SSF51905">
    <property type="entry name" value="FAD/NAD(P)-binding domain"/>
    <property type="match status" value="1"/>
</dbReference>
<dbReference type="Gene3D" id="3.50.50.60">
    <property type="entry name" value="FAD/NAD(P)-binding domain"/>
    <property type="match status" value="1"/>
</dbReference>
<dbReference type="InterPro" id="IPR036188">
    <property type="entry name" value="FAD/NAD-bd_sf"/>
</dbReference>
<keyword evidence="8" id="KW-1185">Reference proteome</keyword>
<dbReference type="InterPro" id="IPR045170">
    <property type="entry name" value="MTOX"/>
</dbReference>
<dbReference type="InterPro" id="IPR006076">
    <property type="entry name" value="FAD-dep_OxRdtase"/>
</dbReference>
<dbReference type="GO" id="GO:0008115">
    <property type="term" value="F:sarcosine oxidase activity"/>
    <property type="evidence" value="ECO:0007669"/>
    <property type="project" value="TreeGrafter"/>
</dbReference>
<organism evidence="7 8">
    <name type="scientific">Cloeon dipterum</name>
    <dbReference type="NCBI Taxonomy" id="197152"/>
    <lineage>
        <taxon>Eukaryota</taxon>
        <taxon>Metazoa</taxon>
        <taxon>Ecdysozoa</taxon>
        <taxon>Arthropoda</taxon>
        <taxon>Hexapoda</taxon>
        <taxon>Insecta</taxon>
        <taxon>Pterygota</taxon>
        <taxon>Palaeoptera</taxon>
        <taxon>Ephemeroptera</taxon>
        <taxon>Pisciforma</taxon>
        <taxon>Baetidae</taxon>
        <taxon>Cloeon</taxon>
    </lineage>
</organism>
<dbReference type="Pfam" id="PF01266">
    <property type="entry name" value="DAO"/>
    <property type="match status" value="1"/>
</dbReference>
<keyword evidence="4" id="KW-0274">FAD</keyword>
<accession>A0A8S1DXT6</accession>
<comment type="caution">
    <text evidence="7">The sequence shown here is derived from an EMBL/GenBank/DDBJ whole genome shotgun (WGS) entry which is preliminary data.</text>
</comment>
<dbReference type="PANTHER" id="PTHR10961">
    <property type="entry name" value="PEROXISOMAL SARCOSINE OXIDASE"/>
    <property type="match status" value="1"/>
</dbReference>
<dbReference type="GO" id="GO:0033514">
    <property type="term" value="P:L-lysine catabolic process to acetyl-CoA via L-pipecolate"/>
    <property type="evidence" value="ECO:0007669"/>
    <property type="project" value="TreeGrafter"/>
</dbReference>
<evidence type="ECO:0000256" key="1">
    <source>
        <dbReference type="ARBA" id="ARBA00001974"/>
    </source>
</evidence>
<sequence>MENFDYVVIGSGIEGSWTAYQLIRDAKRKASVLLLERFPLPHSRGSSHGQTRIIRHAYPEAFHTALMPQAFSEWKQLEKDTGERLLIPKPLLCVADETWYGGLDNTISRLREEQAKGGNEISFKELSFQDLTREFPQASFSPNHRGCVEYSAGILLADKCLATVQAQFKKLGGTLKDGFVVTSVVPGERVQVKGQYEGKDNIVVTGKLAICPGPWAKKLLEPLLDRKIPLKTLRVSVFYWKIKENGPGMIPASYIDHGAGEFWGIPEVEYKGLIKLCSHSTADEADPDDRDKAFEHPNHQELTNYIKKHFPGLEDTPSIIETCMYTVSPDNVSIIDSVPGDPRIAFACGFSGTGFKKGPCVGLMLKQLLNPEDKQVFDMKPFSLKRF</sequence>
<dbReference type="GO" id="GO:0005777">
    <property type="term" value="C:peroxisome"/>
    <property type="evidence" value="ECO:0007669"/>
    <property type="project" value="TreeGrafter"/>
</dbReference>
<gene>
    <name evidence="7" type="ORF">CLODIP_2_CD13099</name>
</gene>
<protein>
    <recommendedName>
        <fullName evidence="6">FAD dependent oxidoreductase domain-containing protein</fullName>
    </recommendedName>
</protein>
<dbReference type="OrthoDB" id="424974at2759"/>
<evidence type="ECO:0000313" key="7">
    <source>
        <dbReference type="EMBL" id="CAB3387227.1"/>
    </source>
</evidence>
<dbReference type="Proteomes" id="UP000494165">
    <property type="component" value="Unassembled WGS sequence"/>
</dbReference>
<dbReference type="GO" id="GO:0050031">
    <property type="term" value="F:L-pipecolate oxidase activity"/>
    <property type="evidence" value="ECO:0007669"/>
    <property type="project" value="TreeGrafter"/>
</dbReference>
<dbReference type="EMBL" id="CADEPI010000552">
    <property type="protein sequence ID" value="CAB3387227.1"/>
    <property type="molecule type" value="Genomic_DNA"/>
</dbReference>
<evidence type="ECO:0000256" key="4">
    <source>
        <dbReference type="ARBA" id="ARBA00022827"/>
    </source>
</evidence>
<dbReference type="AlphaFoldDB" id="A0A8S1DXT6"/>
<evidence type="ECO:0000256" key="3">
    <source>
        <dbReference type="ARBA" id="ARBA00022630"/>
    </source>
</evidence>
<evidence type="ECO:0000256" key="2">
    <source>
        <dbReference type="ARBA" id="ARBA00010989"/>
    </source>
</evidence>
<proteinExistence type="inferred from homology"/>
<dbReference type="SUPFAM" id="SSF54373">
    <property type="entry name" value="FAD-linked reductases, C-terminal domain"/>
    <property type="match status" value="1"/>
</dbReference>
<dbReference type="GO" id="GO:0050660">
    <property type="term" value="F:flavin adenine dinucleotide binding"/>
    <property type="evidence" value="ECO:0007669"/>
    <property type="project" value="InterPro"/>
</dbReference>
<keyword evidence="5" id="KW-0560">Oxidoreductase</keyword>
<keyword evidence="3" id="KW-0285">Flavoprotein</keyword>
<evidence type="ECO:0000259" key="6">
    <source>
        <dbReference type="Pfam" id="PF01266"/>
    </source>
</evidence>
<reference evidence="7 8" key="1">
    <citation type="submission" date="2020-04" db="EMBL/GenBank/DDBJ databases">
        <authorList>
            <person name="Alioto T."/>
            <person name="Alioto T."/>
            <person name="Gomez Garrido J."/>
        </authorList>
    </citation>
    <scope>NUCLEOTIDE SEQUENCE [LARGE SCALE GENOMIC DNA]</scope>
</reference>